<feature type="compositionally biased region" description="Basic residues" evidence="2">
    <location>
        <begin position="42"/>
        <end position="67"/>
    </location>
</feature>
<evidence type="ECO:0000313" key="4">
    <source>
        <dbReference type="EMBL" id="KAF0312217.1"/>
    </source>
</evidence>
<dbReference type="GO" id="GO:0003682">
    <property type="term" value="F:chromatin binding"/>
    <property type="evidence" value="ECO:0007669"/>
    <property type="project" value="TreeGrafter"/>
</dbReference>
<dbReference type="Proteomes" id="UP000440578">
    <property type="component" value="Unassembled WGS sequence"/>
</dbReference>
<evidence type="ECO:0000259" key="3">
    <source>
        <dbReference type="Pfam" id="PF07540"/>
    </source>
</evidence>
<dbReference type="InterPro" id="IPR016024">
    <property type="entry name" value="ARM-type_fold"/>
</dbReference>
<comment type="caution">
    <text evidence="4">The sequence shown here is derived from an EMBL/GenBank/DDBJ whole genome shotgun (WGS) entry which is preliminary data.</text>
</comment>
<dbReference type="InterPro" id="IPR016903">
    <property type="entry name" value="Nucleolar_cplx-assoc_3"/>
</dbReference>
<name>A0A6A4WYN5_AMPAM</name>
<keyword evidence="1" id="KW-0175">Coiled coil</keyword>
<dbReference type="OrthoDB" id="10263597at2759"/>
<feature type="compositionally biased region" description="Low complexity" evidence="2">
    <location>
        <begin position="112"/>
        <end position="129"/>
    </location>
</feature>
<feature type="region of interest" description="Disordered" evidence="2">
    <location>
        <begin position="42"/>
        <end position="208"/>
    </location>
</feature>
<protein>
    <submittedName>
        <fullName evidence="4">Nucleolar complex protein 3</fullName>
    </submittedName>
</protein>
<proteinExistence type="predicted"/>
<feature type="compositionally biased region" description="Acidic residues" evidence="2">
    <location>
        <begin position="157"/>
        <end position="167"/>
    </location>
</feature>
<dbReference type="AlphaFoldDB" id="A0A6A4WYN5"/>
<feature type="domain" description="Nucleolar complex-associated protein 3 N-terminal" evidence="3">
    <location>
        <begin position="302"/>
        <end position="374"/>
    </location>
</feature>
<feature type="region of interest" description="Disordered" evidence="2">
    <location>
        <begin position="225"/>
        <end position="264"/>
    </location>
</feature>
<dbReference type="PANTHER" id="PTHR14428">
    <property type="entry name" value="NUCLEOLAR COMPLEX PROTEIN 3"/>
    <property type="match status" value="1"/>
</dbReference>
<dbReference type="InterPro" id="IPR011501">
    <property type="entry name" value="Noc3_N"/>
</dbReference>
<gene>
    <name evidence="4" type="primary">noc3l</name>
    <name evidence="4" type="ORF">FJT64_017022</name>
</gene>
<organism evidence="4 5">
    <name type="scientific">Amphibalanus amphitrite</name>
    <name type="common">Striped barnacle</name>
    <name type="synonym">Balanus amphitrite</name>
    <dbReference type="NCBI Taxonomy" id="1232801"/>
    <lineage>
        <taxon>Eukaryota</taxon>
        <taxon>Metazoa</taxon>
        <taxon>Ecdysozoa</taxon>
        <taxon>Arthropoda</taxon>
        <taxon>Crustacea</taxon>
        <taxon>Multicrustacea</taxon>
        <taxon>Cirripedia</taxon>
        <taxon>Thoracica</taxon>
        <taxon>Thoracicalcarea</taxon>
        <taxon>Balanomorpha</taxon>
        <taxon>Balanoidea</taxon>
        <taxon>Balanidae</taxon>
        <taxon>Amphibalaninae</taxon>
        <taxon>Amphibalanus</taxon>
    </lineage>
</organism>
<accession>A0A6A4WYN5</accession>
<sequence length="775" mass="86398">MVSGMHAATGVDKSISEFNLDASWWLVWWTFVGETHSISTMMKKKGKKSILPKSKKSQSSGKGKHGRPSGGAPPRPGSAPKGGGRRQRRAPADGADDELQQRQQRIEELRRSLGMPARAARAGAERPVGPDAPSDEVDTEGLEHLLKAAKRGHISLMEDEDGGEEGAADGAGPGRRKRPRAEDSSSSSSEDEDEEREYEQEPRSFPVVRDLLPIKTKVGVVKRKMLVKTPEDPDRPQEEEQDAQEEGEEDTQAAPPPPADTTRSVAEIYAERRAKIRRGKAAHRTAVTCPAGDASGEVRQPFDNLYRLLDLLAERDPAVMVTVRKYAAASLLEVFKDLLPGYRLQEHDLTQKLKKETIATYKYENALINSYKKYLIKLEEYTKALGSDQTPLKGLAMFCLDCMCQCLVRFRDFNFASNLVGALVPHTSHRDEAVRAAVSAAIRTVFAEDRSAERTLEIVRKLSQLIKAKQFDCRRDITDLFLALRIKNVDLDRERDADAKAKKFMNFKEKLKAMSRKERKVCGGGTGAGASKKLEALERELMATRAEENKQDKQKRHSEILTVVFTVYFKILRQLPRSALMSSVLEGLAKPRVQVLLCVQTVFVMLSGQGEAINIDPQRFYGHCYRALNDVCLEDTSDELRIALSSLDVMLIRRRKKISPQRVHSCTSRLLDTESVASGLYRPEVDDPEYCGAGNTLLYELTALRKTLANFVTTSSRTFFVTLGIDDGFLEPDPAEWHDDPRYVAAAGKVNGITVVNDFAERGVALMETYNLTLP</sequence>
<feature type="coiled-coil region" evidence="1">
    <location>
        <begin position="527"/>
        <end position="554"/>
    </location>
</feature>
<dbReference type="GO" id="GO:0005730">
    <property type="term" value="C:nucleolus"/>
    <property type="evidence" value="ECO:0007669"/>
    <property type="project" value="TreeGrafter"/>
</dbReference>
<evidence type="ECO:0000256" key="2">
    <source>
        <dbReference type="SAM" id="MobiDB-lite"/>
    </source>
</evidence>
<dbReference type="Pfam" id="PF07540">
    <property type="entry name" value="NOC3p"/>
    <property type="match status" value="1"/>
</dbReference>
<dbReference type="PANTHER" id="PTHR14428:SF5">
    <property type="entry name" value="NUCLEOLAR COMPLEX PROTEIN 3 HOMOLOG"/>
    <property type="match status" value="1"/>
</dbReference>
<evidence type="ECO:0000313" key="5">
    <source>
        <dbReference type="Proteomes" id="UP000440578"/>
    </source>
</evidence>
<dbReference type="EMBL" id="VIIS01000186">
    <property type="protein sequence ID" value="KAF0312217.1"/>
    <property type="molecule type" value="Genomic_DNA"/>
</dbReference>
<dbReference type="GO" id="GO:0006270">
    <property type="term" value="P:DNA replication initiation"/>
    <property type="evidence" value="ECO:0007669"/>
    <property type="project" value="TreeGrafter"/>
</dbReference>
<evidence type="ECO:0000256" key="1">
    <source>
        <dbReference type="SAM" id="Coils"/>
    </source>
</evidence>
<feature type="compositionally biased region" description="Acidic residues" evidence="2">
    <location>
        <begin position="239"/>
        <end position="251"/>
    </location>
</feature>
<feature type="compositionally biased region" description="Basic and acidic residues" evidence="2">
    <location>
        <begin position="229"/>
        <end position="238"/>
    </location>
</feature>
<reference evidence="4 5" key="1">
    <citation type="submission" date="2019-07" db="EMBL/GenBank/DDBJ databases">
        <title>Draft genome assembly of a fouling barnacle, Amphibalanus amphitrite (Darwin, 1854): The first reference genome for Thecostraca.</title>
        <authorList>
            <person name="Kim W."/>
        </authorList>
    </citation>
    <scope>NUCLEOTIDE SEQUENCE [LARGE SCALE GENOMIC DNA]</scope>
    <source>
        <strain evidence="4">SNU_AA5</strain>
        <tissue evidence="4">Soma without cirri and trophi</tissue>
    </source>
</reference>
<keyword evidence="5" id="KW-1185">Reference proteome</keyword>
<dbReference type="SUPFAM" id="SSF48371">
    <property type="entry name" value="ARM repeat"/>
    <property type="match status" value="1"/>
</dbReference>
<feature type="compositionally biased region" description="Acidic residues" evidence="2">
    <location>
        <begin position="189"/>
        <end position="198"/>
    </location>
</feature>